<dbReference type="InterPro" id="IPR025733">
    <property type="entry name" value="PAPs_C"/>
</dbReference>
<dbReference type="PANTHER" id="PTHR45867:SF3">
    <property type="entry name" value="ACID PHOSPHATASE TYPE 7"/>
    <property type="match status" value="1"/>
</dbReference>
<dbReference type="GO" id="GO:0003993">
    <property type="term" value="F:acid phosphatase activity"/>
    <property type="evidence" value="ECO:0007669"/>
    <property type="project" value="UniProtKB-EC"/>
</dbReference>
<feature type="domain" description="Purple acid phosphatase C-terminal" evidence="7">
    <location>
        <begin position="401"/>
        <end position="482"/>
    </location>
</feature>
<dbReference type="Pfam" id="PF00149">
    <property type="entry name" value="Metallophos"/>
    <property type="match status" value="1"/>
</dbReference>
<dbReference type="GO" id="GO:0046872">
    <property type="term" value="F:metal ion binding"/>
    <property type="evidence" value="ECO:0007669"/>
    <property type="project" value="InterPro"/>
</dbReference>
<reference evidence="9" key="1">
    <citation type="submission" date="2021-01" db="EMBL/GenBank/DDBJ databases">
        <authorList>
            <person name="Corre E."/>
            <person name="Pelletier E."/>
            <person name="Niang G."/>
            <person name="Scheremetjew M."/>
            <person name="Finn R."/>
            <person name="Kale V."/>
            <person name="Holt S."/>
            <person name="Cochrane G."/>
            <person name="Meng A."/>
            <person name="Brown T."/>
            <person name="Cohen L."/>
        </authorList>
    </citation>
    <scope>NUCLEOTIDE SEQUENCE</scope>
    <source>
        <strain evidence="9">CCMP1723</strain>
    </source>
</reference>
<evidence type="ECO:0000256" key="1">
    <source>
        <dbReference type="ARBA" id="ARBA00008723"/>
    </source>
</evidence>
<dbReference type="CDD" id="cd00839">
    <property type="entry name" value="MPP_PAPs"/>
    <property type="match status" value="1"/>
</dbReference>
<evidence type="ECO:0000259" key="7">
    <source>
        <dbReference type="Pfam" id="PF14008"/>
    </source>
</evidence>
<protein>
    <recommendedName>
        <fullName evidence="4">Purple acid phosphatase</fullName>
        <ecNumber evidence="4">3.1.3.2</ecNumber>
    </recommendedName>
</protein>
<dbReference type="Gene3D" id="3.60.21.10">
    <property type="match status" value="2"/>
</dbReference>
<evidence type="ECO:0000256" key="5">
    <source>
        <dbReference type="SAM" id="MobiDB-lite"/>
    </source>
</evidence>
<organism evidence="9">
    <name type="scientific">Micromonas pusilla</name>
    <name type="common">Picoplanktonic green alga</name>
    <name type="synonym">Chromulina pusilla</name>
    <dbReference type="NCBI Taxonomy" id="38833"/>
    <lineage>
        <taxon>Eukaryota</taxon>
        <taxon>Viridiplantae</taxon>
        <taxon>Chlorophyta</taxon>
        <taxon>Mamiellophyceae</taxon>
        <taxon>Mamiellales</taxon>
        <taxon>Mamiellaceae</taxon>
        <taxon>Micromonas</taxon>
    </lineage>
</organism>
<dbReference type="Gene3D" id="2.60.40.380">
    <property type="entry name" value="Purple acid phosphatase-like, N-terminal"/>
    <property type="match status" value="1"/>
</dbReference>
<feature type="domain" description="Calcineurin-like phosphoesterase" evidence="6">
    <location>
        <begin position="128"/>
        <end position="276"/>
    </location>
</feature>
<feature type="compositionally biased region" description="Basic and acidic residues" evidence="5">
    <location>
        <begin position="490"/>
        <end position="503"/>
    </location>
</feature>
<dbReference type="InterPro" id="IPR029052">
    <property type="entry name" value="Metallo-depent_PP-like"/>
</dbReference>
<keyword evidence="3" id="KW-0325">Glycoprotein</keyword>
<dbReference type="InterPro" id="IPR004843">
    <property type="entry name" value="Calcineurin-like_PHP"/>
</dbReference>
<feature type="domain" description="Purple acid phosphatase N-terminal" evidence="8">
    <location>
        <begin position="1"/>
        <end position="88"/>
    </location>
</feature>
<accession>A0A7S0NP54</accession>
<feature type="region of interest" description="Disordered" evidence="5">
    <location>
        <begin position="480"/>
        <end position="503"/>
    </location>
</feature>
<evidence type="ECO:0000259" key="8">
    <source>
        <dbReference type="Pfam" id="PF16656"/>
    </source>
</evidence>
<dbReference type="SUPFAM" id="SSF49363">
    <property type="entry name" value="Purple acid phosphatase, N-terminal domain"/>
    <property type="match status" value="1"/>
</dbReference>
<evidence type="ECO:0000259" key="6">
    <source>
        <dbReference type="Pfam" id="PF00149"/>
    </source>
</evidence>
<dbReference type="InterPro" id="IPR008963">
    <property type="entry name" value="Purple_acid_Pase-like_N"/>
</dbReference>
<keyword evidence="4" id="KW-0378">Hydrolase</keyword>
<dbReference type="Pfam" id="PF16656">
    <property type="entry name" value="Pur_ac_phosph_N"/>
    <property type="match status" value="1"/>
</dbReference>
<dbReference type="InterPro" id="IPR041792">
    <property type="entry name" value="MPP_PAP"/>
</dbReference>
<comment type="catalytic activity">
    <reaction evidence="4">
        <text>a phosphate monoester + H2O = an alcohol + phosphate</text>
        <dbReference type="Rhea" id="RHEA:15017"/>
        <dbReference type="ChEBI" id="CHEBI:15377"/>
        <dbReference type="ChEBI" id="CHEBI:30879"/>
        <dbReference type="ChEBI" id="CHEBI:43474"/>
        <dbReference type="ChEBI" id="CHEBI:67140"/>
        <dbReference type="EC" id="3.1.3.2"/>
    </reaction>
</comment>
<sequence>MSVTWHTLASNPGDAVVEYSLLSDVSASKPAPSTRVEGTTRAFVDGGPERSVRFVHRVVLSNLEPGATYKYRVGNPVTKAYSAWFDFVAKRSRAQIAAGPPLKLLALCDQGHRESAGVLQLVAAEVGDPSTRPDALVHCGDFAYDLDTYSGRNGDRFLADVEPVAARVPYMTSQGNHERAYNFSHYAERFTMPGAGASNGNAYYSFDVGPMHVVAFNAEAFFWPEYFDAAYARRMYEWLVRDLRAANANRGNVPWILVHGHRPMYCVDTKVPDFTPHAIKPAFDGACGWEKQAVRKGVASRCEDEYATLGCAAAFDAESAESESEGFDVSVPRRAGPGGYVAPKESKSPEDFPIEKALYENGVDLYLAGHVHDYERYFPAFDERVVNGTDVTLERYVNPGATVHVTSGSGGNPEMWTDAMYNRTNGAGRKIPRGTCSHRAPWCAFQSGFAPKRTGEGYAYDFTYSRITVHDDRTLEWEQVSAPSGPDSVGRGDGEAGDPKGLPKGEVIDRFVISAAVHGPFASRGAIATE</sequence>
<comment type="similarity">
    <text evidence="1 4">Belongs to the metallophosphoesterase superfamily. Purple acid phosphatase family.</text>
</comment>
<dbReference type="PANTHER" id="PTHR45867">
    <property type="entry name" value="PURPLE ACID PHOSPHATASE"/>
    <property type="match status" value="1"/>
</dbReference>
<gene>
    <name evidence="9" type="ORF">MCOM1403_LOCUS10835</name>
</gene>
<evidence type="ECO:0000256" key="3">
    <source>
        <dbReference type="ARBA" id="ARBA00023180"/>
    </source>
</evidence>
<proteinExistence type="inferred from homology"/>
<evidence type="ECO:0000256" key="4">
    <source>
        <dbReference type="RuleBase" id="RU361203"/>
    </source>
</evidence>
<dbReference type="InterPro" id="IPR015914">
    <property type="entry name" value="PAPs_N"/>
</dbReference>
<dbReference type="Pfam" id="PF14008">
    <property type="entry name" value="Metallophos_C"/>
    <property type="match status" value="1"/>
</dbReference>
<keyword evidence="2" id="KW-0732">Signal</keyword>
<dbReference type="AlphaFoldDB" id="A0A7S0NP54"/>
<evidence type="ECO:0000256" key="2">
    <source>
        <dbReference type="ARBA" id="ARBA00022729"/>
    </source>
</evidence>
<dbReference type="EC" id="3.1.3.2" evidence="4"/>
<dbReference type="EMBL" id="HBEQ01013467">
    <property type="protein sequence ID" value="CAD8524536.1"/>
    <property type="molecule type" value="Transcribed_RNA"/>
</dbReference>
<evidence type="ECO:0000313" key="9">
    <source>
        <dbReference type="EMBL" id="CAD8524536.1"/>
    </source>
</evidence>
<dbReference type="SUPFAM" id="SSF56300">
    <property type="entry name" value="Metallo-dependent phosphatases"/>
    <property type="match status" value="1"/>
</dbReference>
<name>A0A7S0NP54_MICPS</name>